<proteinExistence type="predicted"/>
<gene>
    <name evidence="1" type="ORF">CSSPJE1EN2_LOCUS7898</name>
</gene>
<protein>
    <submittedName>
        <fullName evidence="1">Uncharacterized protein</fullName>
    </submittedName>
</protein>
<sequence>MIFFGDGQVGWDQSTAGEKQWWVPLCKIEPLATPFLLCPPTALRSKRPRQFREDEDLELLKSQLWSDSNNALSSLNFQGLAMDSPWMCLPQQRPDLPLPAPQHLDYRALAAAALQ</sequence>
<accession>A0ABP1AQR4</accession>
<organism evidence="1 2">
    <name type="scientific">Sphagnum jensenii</name>
    <dbReference type="NCBI Taxonomy" id="128206"/>
    <lineage>
        <taxon>Eukaryota</taxon>
        <taxon>Viridiplantae</taxon>
        <taxon>Streptophyta</taxon>
        <taxon>Embryophyta</taxon>
        <taxon>Bryophyta</taxon>
        <taxon>Sphagnophytina</taxon>
        <taxon>Sphagnopsida</taxon>
        <taxon>Sphagnales</taxon>
        <taxon>Sphagnaceae</taxon>
        <taxon>Sphagnum</taxon>
    </lineage>
</organism>
<name>A0ABP1AQR4_9BRYO</name>
<evidence type="ECO:0000313" key="2">
    <source>
        <dbReference type="Proteomes" id="UP001497522"/>
    </source>
</evidence>
<dbReference type="EMBL" id="OZ023715">
    <property type="protein sequence ID" value="CAK9864903.1"/>
    <property type="molecule type" value="Genomic_DNA"/>
</dbReference>
<keyword evidence="2" id="KW-1185">Reference proteome</keyword>
<dbReference type="Proteomes" id="UP001497522">
    <property type="component" value="Chromosome 14"/>
</dbReference>
<evidence type="ECO:0000313" key="1">
    <source>
        <dbReference type="EMBL" id="CAK9864903.1"/>
    </source>
</evidence>
<reference evidence="1" key="1">
    <citation type="submission" date="2024-03" db="EMBL/GenBank/DDBJ databases">
        <authorList>
            <consortium name="ELIXIR-Norway"/>
            <consortium name="Elixir Norway"/>
        </authorList>
    </citation>
    <scope>NUCLEOTIDE SEQUENCE</scope>
</reference>